<evidence type="ECO:0000313" key="1">
    <source>
        <dbReference type="EMBL" id="SHN57843.1"/>
    </source>
</evidence>
<protein>
    <recommendedName>
        <fullName evidence="3">Zinc-ribbon domain-containing protein</fullName>
    </recommendedName>
</protein>
<dbReference type="InterPro" id="IPR038587">
    <property type="entry name" value="Ribosomal_eL40_sf"/>
</dbReference>
<accession>A0A1M7SHA4</accession>
<evidence type="ECO:0008006" key="3">
    <source>
        <dbReference type="Google" id="ProtNLM"/>
    </source>
</evidence>
<evidence type="ECO:0000313" key="2">
    <source>
        <dbReference type="Proteomes" id="UP000184010"/>
    </source>
</evidence>
<name>A0A1M7SHA4_9FIRM</name>
<proteinExistence type="predicted"/>
<gene>
    <name evidence="1" type="ORF">SAMN02745215_00847</name>
</gene>
<dbReference type="EMBL" id="FRDN01000004">
    <property type="protein sequence ID" value="SHN57843.1"/>
    <property type="molecule type" value="Genomic_DNA"/>
</dbReference>
<dbReference type="Gene3D" id="4.10.1060.50">
    <property type="match status" value="1"/>
</dbReference>
<sequence length="46" mass="4912">MCFRPPTAGKPVKCPECGAVNPATAKTCLKCKANLTQKESNESTKE</sequence>
<dbReference type="Proteomes" id="UP000184010">
    <property type="component" value="Unassembled WGS sequence"/>
</dbReference>
<dbReference type="AlphaFoldDB" id="A0A1M7SHA4"/>
<dbReference type="STRING" id="1121395.SAMN02745215_00847"/>
<reference evidence="2" key="1">
    <citation type="submission" date="2016-12" db="EMBL/GenBank/DDBJ databases">
        <authorList>
            <person name="Varghese N."/>
            <person name="Submissions S."/>
        </authorList>
    </citation>
    <scope>NUCLEOTIDE SEQUENCE [LARGE SCALE GENOMIC DNA]</scope>
    <source>
        <strain evidence="2">DSM 11544</strain>
    </source>
</reference>
<organism evidence="1 2">
    <name type="scientific">Desulfitobacterium chlororespirans DSM 11544</name>
    <dbReference type="NCBI Taxonomy" id="1121395"/>
    <lineage>
        <taxon>Bacteria</taxon>
        <taxon>Bacillati</taxon>
        <taxon>Bacillota</taxon>
        <taxon>Clostridia</taxon>
        <taxon>Eubacteriales</taxon>
        <taxon>Desulfitobacteriaceae</taxon>
        <taxon>Desulfitobacterium</taxon>
    </lineage>
</organism>
<keyword evidence="2" id="KW-1185">Reference proteome</keyword>